<reference evidence="1" key="1">
    <citation type="submission" date="2018-02" db="EMBL/GenBank/DDBJ databases">
        <title>Rhizophora mucronata_Transcriptome.</title>
        <authorList>
            <person name="Meera S.P."/>
            <person name="Sreeshan A."/>
            <person name="Augustine A."/>
        </authorList>
    </citation>
    <scope>NUCLEOTIDE SEQUENCE</scope>
    <source>
        <tissue evidence="1">Leaf</tissue>
    </source>
</reference>
<name>A0A2P2QWI9_RHIMU</name>
<organism evidence="1">
    <name type="scientific">Rhizophora mucronata</name>
    <name type="common">Asiatic mangrove</name>
    <dbReference type="NCBI Taxonomy" id="61149"/>
    <lineage>
        <taxon>Eukaryota</taxon>
        <taxon>Viridiplantae</taxon>
        <taxon>Streptophyta</taxon>
        <taxon>Embryophyta</taxon>
        <taxon>Tracheophyta</taxon>
        <taxon>Spermatophyta</taxon>
        <taxon>Magnoliopsida</taxon>
        <taxon>eudicotyledons</taxon>
        <taxon>Gunneridae</taxon>
        <taxon>Pentapetalae</taxon>
        <taxon>rosids</taxon>
        <taxon>fabids</taxon>
        <taxon>Malpighiales</taxon>
        <taxon>Rhizophoraceae</taxon>
        <taxon>Rhizophora</taxon>
    </lineage>
</organism>
<protein>
    <submittedName>
        <fullName evidence="1">Uncharacterized protein</fullName>
    </submittedName>
</protein>
<evidence type="ECO:0000313" key="1">
    <source>
        <dbReference type="EMBL" id="MBX71317.1"/>
    </source>
</evidence>
<proteinExistence type="predicted"/>
<dbReference type="AlphaFoldDB" id="A0A2P2QWI9"/>
<accession>A0A2P2QWI9</accession>
<dbReference type="EMBL" id="GGEC01090833">
    <property type="protein sequence ID" value="MBX71317.1"/>
    <property type="molecule type" value="Transcribed_RNA"/>
</dbReference>
<sequence length="44" mass="4735">MLGCHAVGGHKLVLAAKSDVPLVNKLHHRKLSLHDGLHSSVNIM</sequence>